<gene>
    <name evidence="5" type="ORF">ECE50_018295</name>
</gene>
<evidence type="ECO:0000313" key="5">
    <source>
        <dbReference type="EMBL" id="NSL88799.1"/>
    </source>
</evidence>
<keyword evidence="6" id="KW-1185">Reference proteome</keyword>
<name>A0A3S1AWY8_9BACT</name>
<dbReference type="Pfam" id="PF00775">
    <property type="entry name" value="Dioxygenase_C"/>
    <property type="match status" value="1"/>
</dbReference>
<evidence type="ECO:0000259" key="4">
    <source>
        <dbReference type="Pfam" id="PF00775"/>
    </source>
</evidence>
<dbReference type="InterPro" id="IPR000627">
    <property type="entry name" value="Intradiol_dOase_C"/>
</dbReference>
<keyword evidence="3" id="KW-0560">Oxidoreductase</keyword>
<dbReference type="Gene3D" id="2.60.130.10">
    <property type="entry name" value="Aromatic compound dioxygenase"/>
    <property type="match status" value="1"/>
</dbReference>
<dbReference type="InterPro" id="IPR015889">
    <property type="entry name" value="Intradiol_dOase_core"/>
</dbReference>
<dbReference type="AlphaFoldDB" id="A0A3S1AWY8"/>
<dbReference type="GO" id="GO:0008199">
    <property type="term" value="F:ferric iron binding"/>
    <property type="evidence" value="ECO:0007669"/>
    <property type="project" value="InterPro"/>
</dbReference>
<dbReference type="EMBL" id="RIAR02000001">
    <property type="protein sequence ID" value="NSL88799.1"/>
    <property type="molecule type" value="Genomic_DNA"/>
</dbReference>
<evidence type="ECO:0000256" key="1">
    <source>
        <dbReference type="ARBA" id="ARBA00007825"/>
    </source>
</evidence>
<dbReference type="SUPFAM" id="SSF49482">
    <property type="entry name" value="Aromatic compound dioxygenase"/>
    <property type="match status" value="1"/>
</dbReference>
<dbReference type="Proteomes" id="UP000281028">
    <property type="component" value="Unassembled WGS sequence"/>
</dbReference>
<evidence type="ECO:0000313" key="6">
    <source>
        <dbReference type="Proteomes" id="UP000281028"/>
    </source>
</evidence>
<dbReference type="PANTHER" id="PTHR33711:SF10">
    <property type="entry name" value="INTRADIOL RING-CLEAVAGE DIOXYGENASES DOMAIN-CONTAINING PROTEIN"/>
    <property type="match status" value="1"/>
</dbReference>
<sequence length="212" mass="23986">MKTIMICLLWCASLLHLQSCPGQLRTKKPLVGGGCDGCELMYTGMPRKISATDTSAGWYEKGQRLIISGTVFRRNARQPAPGVIIYYWQTDNNGYYAPRPGMDASTRRHGHIRGWVKTDTQGKYTICTIRPQPYPGEDMPAHIHLSVKEPDINEYYVDEFVFDDDPLLTKEKRQKLENRGGSGILNPVLHNGLWKATHNMQLGLHIPGYPEQ</sequence>
<dbReference type="PANTHER" id="PTHR33711">
    <property type="entry name" value="DIOXYGENASE, PUTATIVE (AFU_ORTHOLOGUE AFUA_2G02910)-RELATED"/>
    <property type="match status" value="1"/>
</dbReference>
<organism evidence="5 6">
    <name type="scientific">Chitinophaga solisilvae</name>
    <dbReference type="NCBI Taxonomy" id="1233460"/>
    <lineage>
        <taxon>Bacteria</taxon>
        <taxon>Pseudomonadati</taxon>
        <taxon>Bacteroidota</taxon>
        <taxon>Chitinophagia</taxon>
        <taxon>Chitinophagales</taxon>
        <taxon>Chitinophagaceae</taxon>
        <taxon>Chitinophaga</taxon>
    </lineage>
</organism>
<comment type="caution">
    <text evidence="5">The sequence shown here is derived from an EMBL/GenBank/DDBJ whole genome shotgun (WGS) entry which is preliminary data.</text>
</comment>
<dbReference type="GO" id="GO:0016702">
    <property type="term" value="F:oxidoreductase activity, acting on single donors with incorporation of molecular oxygen, incorporation of two atoms of oxygen"/>
    <property type="evidence" value="ECO:0007669"/>
    <property type="project" value="InterPro"/>
</dbReference>
<accession>A0A3S1AWY8</accession>
<proteinExistence type="inferred from homology"/>
<feature type="domain" description="Intradiol ring-cleavage dioxygenases" evidence="4">
    <location>
        <begin position="57"/>
        <end position="170"/>
    </location>
</feature>
<comment type="similarity">
    <text evidence="1">Belongs to the intradiol ring-cleavage dioxygenase family.</text>
</comment>
<dbReference type="InterPro" id="IPR050770">
    <property type="entry name" value="Intradiol_RC_Dioxygenase"/>
</dbReference>
<reference evidence="5" key="1">
    <citation type="submission" date="2020-05" db="EMBL/GenBank/DDBJ databases">
        <title>Chitinophaga laudate sp. nov., isolated from a tropical peat swamp.</title>
        <authorList>
            <person name="Goh C.B.S."/>
            <person name="Lee M.S."/>
            <person name="Parimannan S."/>
            <person name="Pasbakhsh P."/>
            <person name="Yule C.M."/>
            <person name="Rajandas H."/>
            <person name="Loke S."/>
            <person name="Croft L."/>
            <person name="Tan J.B.L."/>
        </authorList>
    </citation>
    <scope>NUCLEOTIDE SEQUENCE</scope>
    <source>
        <strain evidence="5">Mgbs1</strain>
    </source>
</reference>
<evidence type="ECO:0000256" key="3">
    <source>
        <dbReference type="ARBA" id="ARBA00023002"/>
    </source>
</evidence>
<keyword evidence="2 5" id="KW-0223">Dioxygenase</keyword>
<dbReference type="OrthoDB" id="933561at2"/>
<evidence type="ECO:0000256" key="2">
    <source>
        <dbReference type="ARBA" id="ARBA00022964"/>
    </source>
</evidence>
<protein>
    <submittedName>
        <fullName evidence="5">Intradiol ring-cleavage dioxygenase</fullName>
    </submittedName>
</protein>